<dbReference type="InterPro" id="IPR033640">
    <property type="entry name" value="FAR_C"/>
</dbReference>
<reference evidence="3" key="1">
    <citation type="submission" date="2023-03" db="EMBL/GenBank/DDBJ databases">
        <title>Chromosome-level genomes of two armyworms, Mythimna separata and Mythimna loreyi, provide insights into the biosynthesis and reception of sex pheromones.</title>
        <authorList>
            <person name="Zhao H."/>
        </authorList>
    </citation>
    <scope>NUCLEOTIDE SEQUENCE</scope>
    <source>
        <strain evidence="3">BeijingLab</strain>
        <tissue evidence="3">Pupa</tissue>
    </source>
</reference>
<dbReference type="GO" id="GO:0035336">
    <property type="term" value="P:long-chain fatty-acyl-CoA metabolic process"/>
    <property type="evidence" value="ECO:0007669"/>
    <property type="project" value="TreeGrafter"/>
</dbReference>
<sequence>MLLSIQGRAARAELCGRARRRHDPRGRRHRHAARRGLGGRRRRVSPNMLLSIQGRAARAELCGRARRRHDPRGRRHRHAARRGLGGRRRRVSPNMLLSIQGRAARAELCGRARRRHDPRGRRHRHAARRGLGGRRRRVSPNMLLSIQGRAARAELCGRARRRHDPRGRRHRHAARRGLGGRRRRVSPNMLLSIQGRAARAELCGRARRRHDPRGRRHRHAARRGLGGRRRRGALHVLSCAGARGADMIPVDVAIDTLLAVAWEAAVDDKREARVYNCSSCLHPTTWAQFRDNMLRGVRAHPFDRVLWYPFGVLIENTVMQKILATTLQTIPLHLFHYVSKLFGVKPRPSLSTVNKRLNAMNDALKFFAMREWFFSTDNVRRLKERLSPADAAVFNLDPSTIDWEDHCVDFVKGCRKYLLREKDQDIEKAQRRMHMLYMIHMATKLLLTLLLARLAIRQLPAILRAVATLSRLRKNGTALHT</sequence>
<dbReference type="AlphaFoldDB" id="A0AAD7YA29"/>
<feature type="region of interest" description="Disordered" evidence="1">
    <location>
        <begin position="208"/>
        <end position="227"/>
    </location>
</feature>
<dbReference type="CDD" id="cd09071">
    <property type="entry name" value="FAR_C"/>
    <property type="match status" value="1"/>
</dbReference>
<evidence type="ECO:0000313" key="4">
    <source>
        <dbReference type="Proteomes" id="UP001231518"/>
    </source>
</evidence>
<feature type="region of interest" description="Disordered" evidence="1">
    <location>
        <begin position="161"/>
        <end position="180"/>
    </location>
</feature>
<dbReference type="GO" id="GO:0005777">
    <property type="term" value="C:peroxisome"/>
    <property type="evidence" value="ECO:0007669"/>
    <property type="project" value="TreeGrafter"/>
</dbReference>
<proteinExistence type="predicted"/>
<dbReference type="InterPro" id="IPR026055">
    <property type="entry name" value="FAR"/>
</dbReference>
<dbReference type="GO" id="GO:0080019">
    <property type="term" value="F:alcohol-forming very long-chain fatty acyl-CoA reductase activity"/>
    <property type="evidence" value="ECO:0007669"/>
    <property type="project" value="InterPro"/>
</dbReference>
<organism evidence="3 4">
    <name type="scientific">Mythimna separata</name>
    <name type="common">Oriental armyworm</name>
    <name type="synonym">Pseudaletia separata</name>
    <dbReference type="NCBI Taxonomy" id="271217"/>
    <lineage>
        <taxon>Eukaryota</taxon>
        <taxon>Metazoa</taxon>
        <taxon>Ecdysozoa</taxon>
        <taxon>Arthropoda</taxon>
        <taxon>Hexapoda</taxon>
        <taxon>Insecta</taxon>
        <taxon>Pterygota</taxon>
        <taxon>Neoptera</taxon>
        <taxon>Endopterygota</taxon>
        <taxon>Lepidoptera</taxon>
        <taxon>Glossata</taxon>
        <taxon>Ditrysia</taxon>
        <taxon>Noctuoidea</taxon>
        <taxon>Noctuidae</taxon>
        <taxon>Noctuinae</taxon>
        <taxon>Hadenini</taxon>
        <taxon>Mythimna</taxon>
    </lineage>
</organism>
<evidence type="ECO:0000259" key="2">
    <source>
        <dbReference type="Pfam" id="PF03015"/>
    </source>
</evidence>
<dbReference type="EMBL" id="JARGEI010000027">
    <property type="protein sequence ID" value="KAJ8707904.1"/>
    <property type="molecule type" value="Genomic_DNA"/>
</dbReference>
<dbReference type="Proteomes" id="UP001231518">
    <property type="component" value="Chromosome 28"/>
</dbReference>
<gene>
    <name evidence="3" type="ORF">PYW07_011581</name>
</gene>
<comment type="caution">
    <text evidence="3">The sequence shown here is derived from an EMBL/GenBank/DDBJ whole genome shotgun (WGS) entry which is preliminary data.</text>
</comment>
<evidence type="ECO:0000256" key="1">
    <source>
        <dbReference type="SAM" id="MobiDB-lite"/>
    </source>
</evidence>
<feature type="region of interest" description="Disordered" evidence="1">
    <location>
        <begin position="20"/>
        <end position="42"/>
    </location>
</feature>
<feature type="region of interest" description="Disordered" evidence="1">
    <location>
        <begin position="67"/>
        <end position="88"/>
    </location>
</feature>
<protein>
    <recommendedName>
        <fullName evidence="2">Fatty acyl-CoA reductase C-terminal domain-containing protein</fullName>
    </recommendedName>
</protein>
<dbReference type="Pfam" id="PF03015">
    <property type="entry name" value="Sterile"/>
    <property type="match status" value="1"/>
</dbReference>
<feature type="domain" description="Fatty acyl-CoA reductase C-terminal" evidence="2">
    <location>
        <begin position="328"/>
        <end position="421"/>
    </location>
</feature>
<name>A0AAD7YA29_MYTSE</name>
<feature type="region of interest" description="Disordered" evidence="1">
    <location>
        <begin position="114"/>
        <end position="134"/>
    </location>
</feature>
<dbReference type="PANTHER" id="PTHR11011:SF116">
    <property type="entry name" value="FATTY ACYL-COA REDUCTASE CG5065-RELATED"/>
    <property type="match status" value="1"/>
</dbReference>
<dbReference type="PANTHER" id="PTHR11011">
    <property type="entry name" value="MALE STERILITY PROTEIN 2-RELATED"/>
    <property type="match status" value="1"/>
</dbReference>
<keyword evidence="4" id="KW-1185">Reference proteome</keyword>
<accession>A0AAD7YA29</accession>
<dbReference type="Gene3D" id="3.40.50.720">
    <property type="entry name" value="NAD(P)-binding Rossmann-like Domain"/>
    <property type="match status" value="1"/>
</dbReference>
<evidence type="ECO:0000313" key="3">
    <source>
        <dbReference type="EMBL" id="KAJ8707904.1"/>
    </source>
</evidence>